<sequence length="194" mass="20654">MRISTMLRYIALLLEFASLSAAYLSVPTVLGSVARKHGLCLRASQGGSSNEDLKALAEKLKQGMGSWTSFEEDSLPSKKGKGKVTVQKAIARPSKENSMPGKPLDKSQMKIRVEVTRAGKGGKTVTVVKGFDGIPMEELKSMVKDLKVKIGSGGKVTEDKCIELQGEHSGTAIQFLIGKGFTGTKLSGGLPSKK</sequence>
<dbReference type="GO" id="GO:0006417">
    <property type="term" value="P:regulation of translation"/>
    <property type="evidence" value="ECO:0007669"/>
    <property type="project" value="UniProtKB-KW"/>
</dbReference>
<dbReference type="GO" id="GO:0003743">
    <property type="term" value="F:translation initiation factor activity"/>
    <property type="evidence" value="ECO:0007669"/>
    <property type="project" value="InterPro"/>
</dbReference>
<name>A0A7S0HKY1_9CRYP</name>
<dbReference type="PROSITE" id="PS50296">
    <property type="entry name" value="SUI1"/>
    <property type="match status" value="1"/>
</dbReference>
<evidence type="ECO:0000256" key="1">
    <source>
        <dbReference type="ARBA" id="ARBA00022845"/>
    </source>
</evidence>
<dbReference type="InterPro" id="IPR005872">
    <property type="entry name" value="SUI1_arc_bac"/>
</dbReference>
<keyword evidence="2" id="KW-0648">Protein biosynthesis</keyword>
<organism evidence="5">
    <name type="scientific">Hanusia phi</name>
    <dbReference type="NCBI Taxonomy" id="3032"/>
    <lineage>
        <taxon>Eukaryota</taxon>
        <taxon>Cryptophyceae</taxon>
        <taxon>Pyrenomonadales</taxon>
        <taxon>Geminigeraceae</taxon>
        <taxon>Hanusia</taxon>
    </lineage>
</organism>
<dbReference type="EMBL" id="HBEO01014796">
    <property type="protein sequence ID" value="CAD8483393.1"/>
    <property type="molecule type" value="Transcribed_RNA"/>
</dbReference>
<keyword evidence="3" id="KW-0732">Signal</keyword>
<feature type="domain" description="SUI1" evidence="4">
    <location>
        <begin position="120"/>
        <end position="180"/>
    </location>
</feature>
<evidence type="ECO:0000259" key="4">
    <source>
        <dbReference type="PROSITE" id="PS50296"/>
    </source>
</evidence>
<dbReference type="Pfam" id="PF01253">
    <property type="entry name" value="SUI1"/>
    <property type="match status" value="1"/>
</dbReference>
<keyword evidence="1" id="KW-0810">Translation regulation</keyword>
<proteinExistence type="predicted"/>
<feature type="signal peptide" evidence="3">
    <location>
        <begin position="1"/>
        <end position="21"/>
    </location>
</feature>
<evidence type="ECO:0000313" key="5">
    <source>
        <dbReference type="EMBL" id="CAD8483393.1"/>
    </source>
</evidence>
<reference evidence="5" key="1">
    <citation type="submission" date="2021-01" db="EMBL/GenBank/DDBJ databases">
        <authorList>
            <person name="Corre E."/>
            <person name="Pelletier E."/>
            <person name="Niang G."/>
            <person name="Scheremetjew M."/>
            <person name="Finn R."/>
            <person name="Kale V."/>
            <person name="Holt S."/>
            <person name="Cochrane G."/>
            <person name="Meng A."/>
            <person name="Brown T."/>
            <person name="Cohen L."/>
        </authorList>
    </citation>
    <scope>NUCLEOTIDE SEQUENCE</scope>
    <source>
        <strain evidence="5">CCMP325</strain>
    </source>
</reference>
<dbReference type="AlphaFoldDB" id="A0A7S0HKY1"/>
<evidence type="ECO:0000256" key="3">
    <source>
        <dbReference type="SAM" id="SignalP"/>
    </source>
</evidence>
<feature type="chain" id="PRO_5031478690" description="SUI1 domain-containing protein" evidence="3">
    <location>
        <begin position="22"/>
        <end position="194"/>
    </location>
</feature>
<dbReference type="InterPro" id="IPR036877">
    <property type="entry name" value="SUI1_dom_sf"/>
</dbReference>
<evidence type="ECO:0000256" key="2">
    <source>
        <dbReference type="ARBA" id="ARBA00022917"/>
    </source>
</evidence>
<accession>A0A7S0HKY1</accession>
<dbReference type="CDD" id="cd11567">
    <property type="entry name" value="YciH_like"/>
    <property type="match status" value="1"/>
</dbReference>
<dbReference type="Gene3D" id="3.30.780.10">
    <property type="entry name" value="SUI1-like domain"/>
    <property type="match status" value="1"/>
</dbReference>
<dbReference type="SUPFAM" id="SSF55159">
    <property type="entry name" value="eIF1-like"/>
    <property type="match status" value="1"/>
</dbReference>
<gene>
    <name evidence="5" type="ORF">HPHI1048_LOCUS10070</name>
</gene>
<dbReference type="InterPro" id="IPR001950">
    <property type="entry name" value="SUI1"/>
</dbReference>
<protein>
    <recommendedName>
        <fullName evidence="4">SUI1 domain-containing protein</fullName>
    </recommendedName>
</protein>